<dbReference type="InterPro" id="IPR017907">
    <property type="entry name" value="Znf_RING_CS"/>
</dbReference>
<dbReference type="Pfam" id="PF13923">
    <property type="entry name" value="zf-C3HC4_2"/>
    <property type="match status" value="1"/>
</dbReference>
<proteinExistence type="predicted"/>
<dbReference type="InterPro" id="IPR013083">
    <property type="entry name" value="Znf_RING/FYVE/PHD"/>
</dbReference>
<keyword evidence="8" id="KW-0539">Nucleus</keyword>
<dbReference type="HOGENOM" id="CLU_046427_4_2_1"/>
<dbReference type="Proteomes" id="UP000001593">
    <property type="component" value="Unassembled WGS sequence"/>
</dbReference>
<name>A7SGP4_NEMVE</name>
<evidence type="ECO:0000256" key="6">
    <source>
        <dbReference type="ARBA" id="ARBA00023015"/>
    </source>
</evidence>
<dbReference type="InterPro" id="IPR032443">
    <property type="entry name" value="RAWUL"/>
</dbReference>
<keyword evidence="6" id="KW-0805">Transcription regulation</keyword>
<dbReference type="eggNOG" id="KOG2660">
    <property type="taxonomic scope" value="Eukaryota"/>
</dbReference>
<evidence type="ECO:0000313" key="12">
    <source>
        <dbReference type="EMBL" id="EDO37126.1"/>
    </source>
</evidence>
<dbReference type="EMBL" id="DS469654">
    <property type="protein sequence ID" value="EDO37126.1"/>
    <property type="molecule type" value="Genomic_DNA"/>
</dbReference>
<evidence type="ECO:0000313" key="13">
    <source>
        <dbReference type="Proteomes" id="UP000001593"/>
    </source>
</evidence>
<evidence type="ECO:0000256" key="3">
    <source>
        <dbReference type="ARBA" id="ARBA00022723"/>
    </source>
</evidence>
<dbReference type="FunFam" id="3.30.40.10:FF:000122">
    <property type="entry name" value="polycomb group RING finger protein 1"/>
    <property type="match status" value="1"/>
</dbReference>
<keyword evidence="7" id="KW-0804">Transcription</keyword>
<feature type="domain" description="RING-type" evidence="11">
    <location>
        <begin position="14"/>
        <end position="53"/>
    </location>
</feature>
<keyword evidence="13" id="KW-1185">Reference proteome</keyword>
<evidence type="ECO:0000256" key="2">
    <source>
        <dbReference type="ARBA" id="ARBA00022491"/>
    </source>
</evidence>
<evidence type="ECO:0000256" key="9">
    <source>
        <dbReference type="ARBA" id="ARBA00040075"/>
    </source>
</evidence>
<evidence type="ECO:0000256" key="1">
    <source>
        <dbReference type="ARBA" id="ARBA00004123"/>
    </source>
</evidence>
<dbReference type="AlphaFoldDB" id="A7SGP4"/>
<keyword evidence="5" id="KW-0862">Zinc</keyword>
<dbReference type="SMART" id="SM00184">
    <property type="entry name" value="RING"/>
    <property type="match status" value="1"/>
</dbReference>
<evidence type="ECO:0000256" key="5">
    <source>
        <dbReference type="ARBA" id="ARBA00022833"/>
    </source>
</evidence>
<evidence type="ECO:0000256" key="7">
    <source>
        <dbReference type="ARBA" id="ARBA00023163"/>
    </source>
</evidence>
<dbReference type="FunFam" id="3.10.20.90:FF:000099">
    <property type="entry name" value="Polycomb group RING finger protein 1"/>
    <property type="match status" value="1"/>
</dbReference>
<comment type="subcellular location">
    <subcellularLocation>
        <location evidence="1">Nucleus</location>
    </subcellularLocation>
</comment>
<gene>
    <name evidence="12" type="ORF">NEMVEDRAFT_v1g117725</name>
</gene>
<accession>A7SGP4</accession>
<dbReference type="PhylomeDB" id="A7SGP4"/>
<dbReference type="Pfam" id="PF16207">
    <property type="entry name" value="RAWUL"/>
    <property type="match status" value="1"/>
</dbReference>
<dbReference type="PROSITE" id="PS00518">
    <property type="entry name" value="ZF_RING_1"/>
    <property type="match status" value="1"/>
</dbReference>
<dbReference type="GO" id="GO:0000122">
    <property type="term" value="P:negative regulation of transcription by RNA polymerase II"/>
    <property type="evidence" value="ECO:0000318"/>
    <property type="project" value="GO_Central"/>
</dbReference>
<dbReference type="Gene3D" id="3.10.20.90">
    <property type="entry name" value="Phosphatidylinositol 3-kinase Catalytic Subunit, Chain A, domain 1"/>
    <property type="match status" value="1"/>
</dbReference>
<keyword evidence="3" id="KW-0479">Metal-binding</keyword>
<dbReference type="PROSITE" id="PS50089">
    <property type="entry name" value="ZF_RING_2"/>
    <property type="match status" value="1"/>
</dbReference>
<evidence type="ECO:0000256" key="4">
    <source>
        <dbReference type="ARBA" id="ARBA00022771"/>
    </source>
</evidence>
<protein>
    <recommendedName>
        <fullName evidence="9">Polycomb group RING finger protein 1</fullName>
    </recommendedName>
</protein>
<dbReference type="SUPFAM" id="SSF57850">
    <property type="entry name" value="RING/U-box"/>
    <property type="match status" value="1"/>
</dbReference>
<sequence>VQVKIRDVNPHIVCSLCAGYFVEATTVTECLHTFCKSCIVKYLQSSKCCPTCNLQIHETQPLLNLQLDRTMQDVVHKVVPGIEEDEERRKREFYDLRGLPVERPAMLIHGKKCNNLTVCFYDFSEHKNSYRDDELVSLCIERYGLSVNRVLCSLQTLSKKYLRCSVRMRILNLQRYLNTKLKLPVTQKVEVLCNNHVILPCRTMKFVWITEWIDKEAPMVLQYRITEYS</sequence>
<evidence type="ECO:0000259" key="11">
    <source>
        <dbReference type="PROSITE" id="PS50089"/>
    </source>
</evidence>
<keyword evidence="2" id="KW-0678">Repressor</keyword>
<keyword evidence="4 10" id="KW-0863">Zinc-finger</keyword>
<organism evidence="12 13">
    <name type="scientific">Nematostella vectensis</name>
    <name type="common">Starlet sea anemone</name>
    <dbReference type="NCBI Taxonomy" id="45351"/>
    <lineage>
        <taxon>Eukaryota</taxon>
        <taxon>Metazoa</taxon>
        <taxon>Cnidaria</taxon>
        <taxon>Anthozoa</taxon>
        <taxon>Hexacorallia</taxon>
        <taxon>Actiniaria</taxon>
        <taxon>Edwardsiidae</taxon>
        <taxon>Nematostella</taxon>
    </lineage>
</organism>
<dbReference type="OMA" id="HFYRNDE"/>
<evidence type="ECO:0000256" key="10">
    <source>
        <dbReference type="PROSITE-ProRule" id="PRU00175"/>
    </source>
</evidence>
<reference evidence="12 13" key="1">
    <citation type="journal article" date="2007" name="Science">
        <title>Sea anemone genome reveals ancestral eumetazoan gene repertoire and genomic organization.</title>
        <authorList>
            <person name="Putnam N.H."/>
            <person name="Srivastava M."/>
            <person name="Hellsten U."/>
            <person name="Dirks B."/>
            <person name="Chapman J."/>
            <person name="Salamov A."/>
            <person name="Terry A."/>
            <person name="Shapiro H."/>
            <person name="Lindquist E."/>
            <person name="Kapitonov V.V."/>
            <person name="Jurka J."/>
            <person name="Genikhovich G."/>
            <person name="Grigoriev I.V."/>
            <person name="Lucas S.M."/>
            <person name="Steele R.E."/>
            <person name="Finnerty J.R."/>
            <person name="Technau U."/>
            <person name="Martindale M.Q."/>
            <person name="Rokhsar D.S."/>
        </authorList>
    </citation>
    <scope>NUCLEOTIDE SEQUENCE [LARGE SCALE GENOMIC DNA]</scope>
    <source>
        <strain evidence="13">CH2 X CH6</strain>
    </source>
</reference>
<feature type="non-terminal residue" evidence="12">
    <location>
        <position position="229"/>
    </location>
</feature>
<dbReference type="GO" id="GO:0035102">
    <property type="term" value="C:PRC1 complex"/>
    <property type="evidence" value="ECO:0000318"/>
    <property type="project" value="GO_Central"/>
</dbReference>
<dbReference type="STRING" id="45351.A7SGP4"/>
<dbReference type="PANTHER" id="PTHR10825:SF29">
    <property type="entry name" value="POLYCOMB GROUP RING FINGER PROTEIN 1"/>
    <property type="match status" value="1"/>
</dbReference>
<dbReference type="Gene3D" id="3.30.40.10">
    <property type="entry name" value="Zinc/RING finger domain, C3HC4 (zinc finger)"/>
    <property type="match status" value="1"/>
</dbReference>
<dbReference type="CDD" id="cd17081">
    <property type="entry name" value="RAWUL_PCGF1"/>
    <property type="match status" value="1"/>
</dbReference>
<evidence type="ECO:0000256" key="8">
    <source>
        <dbReference type="ARBA" id="ARBA00023242"/>
    </source>
</evidence>
<dbReference type="InterPro" id="IPR001841">
    <property type="entry name" value="Znf_RING"/>
</dbReference>
<dbReference type="GO" id="GO:0008270">
    <property type="term" value="F:zinc ion binding"/>
    <property type="evidence" value="ECO:0007669"/>
    <property type="project" value="UniProtKB-KW"/>
</dbReference>
<dbReference type="GO" id="GO:1990841">
    <property type="term" value="F:promoter-specific chromatin binding"/>
    <property type="evidence" value="ECO:0000318"/>
    <property type="project" value="GO_Central"/>
</dbReference>
<dbReference type="InParanoid" id="A7SGP4"/>
<dbReference type="PANTHER" id="PTHR10825">
    <property type="entry name" value="RING FINGER DOMAIN-CONTAINING, POLYCOMB GROUP COMPONENT"/>
    <property type="match status" value="1"/>
</dbReference>